<feature type="transmembrane region" description="Helical" evidence="6">
    <location>
        <begin position="15"/>
        <end position="39"/>
    </location>
</feature>
<dbReference type="InterPro" id="IPR036259">
    <property type="entry name" value="MFS_trans_sf"/>
</dbReference>
<reference evidence="8 9" key="1">
    <citation type="submission" date="2018-06" db="EMBL/GenBank/DDBJ databases">
        <authorList>
            <consortium name="Pathogen Informatics"/>
            <person name="Doyle S."/>
        </authorList>
    </citation>
    <scope>NUCLEOTIDE SEQUENCE [LARGE SCALE GENOMIC DNA]</scope>
    <source>
        <strain evidence="8 9">NCTC13316</strain>
    </source>
</reference>
<feature type="transmembrane region" description="Helical" evidence="6">
    <location>
        <begin position="59"/>
        <end position="78"/>
    </location>
</feature>
<dbReference type="OrthoDB" id="9814303at2"/>
<feature type="transmembrane region" description="Helical" evidence="6">
    <location>
        <begin position="90"/>
        <end position="111"/>
    </location>
</feature>
<evidence type="ECO:0000313" key="9">
    <source>
        <dbReference type="Proteomes" id="UP000254794"/>
    </source>
</evidence>
<feature type="transmembrane region" description="Helical" evidence="6">
    <location>
        <begin position="232"/>
        <end position="254"/>
    </location>
</feature>
<dbReference type="SUPFAM" id="SSF103473">
    <property type="entry name" value="MFS general substrate transporter"/>
    <property type="match status" value="1"/>
</dbReference>
<keyword evidence="2" id="KW-0813">Transport</keyword>
<feature type="transmembrane region" description="Helical" evidence="6">
    <location>
        <begin position="151"/>
        <end position="170"/>
    </location>
</feature>
<dbReference type="PANTHER" id="PTHR23504:SF15">
    <property type="entry name" value="MAJOR FACILITATOR SUPERFAMILY (MFS) PROFILE DOMAIN-CONTAINING PROTEIN"/>
    <property type="match status" value="1"/>
</dbReference>
<name>A0A378JS62_9GAMM</name>
<evidence type="ECO:0000256" key="3">
    <source>
        <dbReference type="ARBA" id="ARBA00022692"/>
    </source>
</evidence>
<dbReference type="PANTHER" id="PTHR23504">
    <property type="entry name" value="MAJOR FACILITATOR SUPERFAMILY DOMAIN-CONTAINING PROTEIN 10"/>
    <property type="match status" value="1"/>
</dbReference>
<dbReference type="InterPro" id="IPR020846">
    <property type="entry name" value="MFS_dom"/>
</dbReference>
<dbReference type="InterPro" id="IPR011701">
    <property type="entry name" value="MFS"/>
</dbReference>
<evidence type="ECO:0000256" key="6">
    <source>
        <dbReference type="SAM" id="Phobius"/>
    </source>
</evidence>
<feature type="transmembrane region" description="Helical" evidence="6">
    <location>
        <begin position="260"/>
        <end position="283"/>
    </location>
</feature>
<feature type="transmembrane region" description="Helical" evidence="6">
    <location>
        <begin position="379"/>
        <end position="399"/>
    </location>
</feature>
<dbReference type="PROSITE" id="PS00216">
    <property type="entry name" value="SUGAR_TRANSPORT_1"/>
    <property type="match status" value="1"/>
</dbReference>
<keyword evidence="4 6" id="KW-1133">Transmembrane helix</keyword>
<evidence type="ECO:0000256" key="1">
    <source>
        <dbReference type="ARBA" id="ARBA00004141"/>
    </source>
</evidence>
<feature type="transmembrane region" description="Helical" evidence="6">
    <location>
        <begin position="176"/>
        <end position="195"/>
    </location>
</feature>
<keyword evidence="5 6" id="KW-0472">Membrane</keyword>
<feature type="transmembrane region" description="Helical" evidence="6">
    <location>
        <begin position="295"/>
        <end position="313"/>
    </location>
</feature>
<evidence type="ECO:0000313" key="8">
    <source>
        <dbReference type="EMBL" id="STX51002.1"/>
    </source>
</evidence>
<dbReference type="Proteomes" id="UP000254794">
    <property type="component" value="Unassembled WGS sequence"/>
</dbReference>
<dbReference type="Gene3D" id="1.20.1250.20">
    <property type="entry name" value="MFS general substrate transporter like domains"/>
    <property type="match status" value="1"/>
</dbReference>
<dbReference type="InterPro" id="IPR005829">
    <property type="entry name" value="Sugar_transporter_CS"/>
</dbReference>
<proteinExistence type="predicted"/>
<dbReference type="GO" id="GO:0022857">
    <property type="term" value="F:transmembrane transporter activity"/>
    <property type="evidence" value="ECO:0007669"/>
    <property type="project" value="InterPro"/>
</dbReference>
<feature type="domain" description="Major facilitator superfamily (MFS) profile" evidence="7">
    <location>
        <begin position="17"/>
        <end position="405"/>
    </location>
</feature>
<evidence type="ECO:0000256" key="4">
    <source>
        <dbReference type="ARBA" id="ARBA00022989"/>
    </source>
</evidence>
<sequence>MENTLTQQIQIRQYLPLYTVILLGFLGYALTITLFIPMLMDTNFLLLPADASTSMRLSLSGLLLAMYPLGQFFGSPIIGNLSDHYGRKKVLILSLIACSFGFLGMALSIQFHLLNFLFVSSFLTGLFESNMAISQSVIADRVQDSALKNKLIGYGYSACSLGYIIGPLLAGSTFSYNTPFFIVALSVPLLIIWIYQSFDEHSSVPNKIEKIKFTKSLLSIKSVFQNSKLRRIYLINFLIFFSVQGLYRVVPLYIEDTWTISLHTFSLLISFVSFMCFIANLLILEKLASRYPTKVLLSGLLFFSGLSILLIVLPKDFNWIWLTYGIVAIPTVMALPTCTTWLSEHVLAKEQGQALGNNQALLVFGEASSAALGGMVAAIMVPLPIIMTACILLVTGVLVRSSKAD</sequence>
<evidence type="ECO:0000256" key="5">
    <source>
        <dbReference type="ARBA" id="ARBA00023136"/>
    </source>
</evidence>
<dbReference type="AlphaFoldDB" id="A0A378JS62"/>
<dbReference type="Pfam" id="PF07690">
    <property type="entry name" value="MFS_1"/>
    <property type="match status" value="1"/>
</dbReference>
<gene>
    <name evidence="8" type="primary">tetA_1</name>
    <name evidence="8" type="ORF">NCTC13316_01091</name>
</gene>
<dbReference type="EMBL" id="UGOD01000001">
    <property type="protein sequence ID" value="STX51002.1"/>
    <property type="molecule type" value="Genomic_DNA"/>
</dbReference>
<organism evidence="8 9">
    <name type="scientific">Legionella busanensis</name>
    <dbReference type="NCBI Taxonomy" id="190655"/>
    <lineage>
        <taxon>Bacteria</taxon>
        <taxon>Pseudomonadati</taxon>
        <taxon>Pseudomonadota</taxon>
        <taxon>Gammaproteobacteria</taxon>
        <taxon>Legionellales</taxon>
        <taxon>Legionellaceae</taxon>
        <taxon>Legionella</taxon>
    </lineage>
</organism>
<evidence type="ECO:0000256" key="2">
    <source>
        <dbReference type="ARBA" id="ARBA00022448"/>
    </source>
</evidence>
<protein>
    <submittedName>
        <fullName evidence="8">Transporter of the major facilitator superfamily (MFS)</fullName>
    </submittedName>
</protein>
<feature type="transmembrane region" description="Helical" evidence="6">
    <location>
        <begin position="117"/>
        <end position="139"/>
    </location>
</feature>
<dbReference type="PROSITE" id="PS50850">
    <property type="entry name" value="MFS"/>
    <property type="match status" value="1"/>
</dbReference>
<dbReference type="RefSeq" id="WP_115330668.1">
    <property type="nucleotide sequence ID" value="NZ_CAAAHP010000001.1"/>
</dbReference>
<evidence type="ECO:0000259" key="7">
    <source>
        <dbReference type="PROSITE" id="PS50850"/>
    </source>
</evidence>
<keyword evidence="9" id="KW-1185">Reference proteome</keyword>
<dbReference type="GO" id="GO:0016020">
    <property type="term" value="C:membrane"/>
    <property type="evidence" value="ECO:0007669"/>
    <property type="project" value="UniProtKB-SubCell"/>
</dbReference>
<comment type="subcellular location">
    <subcellularLocation>
        <location evidence="1">Membrane</location>
        <topology evidence="1">Multi-pass membrane protein</topology>
    </subcellularLocation>
</comment>
<accession>A0A378JS62</accession>
<keyword evidence="3 6" id="KW-0812">Transmembrane</keyword>